<name>A0A9N9DK52_9GLOM</name>
<organism evidence="5 6">
    <name type="scientific">Paraglomus brasilianum</name>
    <dbReference type="NCBI Taxonomy" id="144538"/>
    <lineage>
        <taxon>Eukaryota</taxon>
        <taxon>Fungi</taxon>
        <taxon>Fungi incertae sedis</taxon>
        <taxon>Mucoromycota</taxon>
        <taxon>Glomeromycotina</taxon>
        <taxon>Glomeromycetes</taxon>
        <taxon>Paraglomerales</taxon>
        <taxon>Paraglomeraceae</taxon>
        <taxon>Paraglomus</taxon>
    </lineage>
</organism>
<feature type="compositionally biased region" description="Low complexity" evidence="3">
    <location>
        <begin position="219"/>
        <end position="235"/>
    </location>
</feature>
<dbReference type="SMART" id="SM00555">
    <property type="entry name" value="GIT"/>
    <property type="match status" value="2"/>
</dbReference>
<gene>
    <name evidence="5" type="ORF">PBRASI_LOCUS9905</name>
</gene>
<feature type="region of interest" description="Disordered" evidence="3">
    <location>
        <begin position="214"/>
        <end position="266"/>
    </location>
</feature>
<evidence type="ECO:0000256" key="2">
    <source>
        <dbReference type="SAM" id="Coils"/>
    </source>
</evidence>
<dbReference type="InterPro" id="IPR056439">
    <property type="entry name" value="VBS_C3G9"/>
</dbReference>
<accession>A0A9N9DK52</accession>
<dbReference type="EMBL" id="CAJVPI010002449">
    <property type="protein sequence ID" value="CAG8643573.1"/>
    <property type="molecule type" value="Genomic_DNA"/>
</dbReference>
<feature type="coiled-coil region" evidence="2">
    <location>
        <begin position="368"/>
        <end position="465"/>
    </location>
</feature>
<dbReference type="Pfam" id="PF12205">
    <property type="entry name" value="GIT1_C"/>
    <property type="match status" value="1"/>
</dbReference>
<keyword evidence="1" id="KW-0677">Repeat</keyword>
<dbReference type="Proteomes" id="UP000789739">
    <property type="component" value="Unassembled WGS sequence"/>
</dbReference>
<keyword evidence="2" id="KW-0175">Coiled coil</keyword>
<proteinExistence type="predicted"/>
<dbReference type="InterPro" id="IPR013724">
    <property type="entry name" value="GIT_SHD"/>
</dbReference>
<protein>
    <submittedName>
        <fullName evidence="5">11337_t:CDS:1</fullName>
    </submittedName>
</protein>
<feature type="compositionally biased region" description="Low complexity" evidence="3">
    <location>
        <begin position="245"/>
        <end position="266"/>
    </location>
</feature>
<dbReference type="InterPro" id="IPR039892">
    <property type="entry name" value="Spa2/Sph1"/>
</dbReference>
<evidence type="ECO:0000256" key="1">
    <source>
        <dbReference type="ARBA" id="ARBA00022737"/>
    </source>
</evidence>
<keyword evidence="6" id="KW-1185">Reference proteome</keyword>
<evidence type="ECO:0000313" key="5">
    <source>
        <dbReference type="EMBL" id="CAG8643573.1"/>
    </source>
</evidence>
<dbReference type="PANTHER" id="PTHR21601">
    <property type="entry name" value="SPA2 PROTEIN"/>
    <property type="match status" value="1"/>
</dbReference>
<reference evidence="5" key="1">
    <citation type="submission" date="2021-06" db="EMBL/GenBank/DDBJ databases">
        <authorList>
            <person name="Kallberg Y."/>
            <person name="Tangrot J."/>
            <person name="Rosling A."/>
        </authorList>
    </citation>
    <scope>NUCLEOTIDE SEQUENCE</scope>
    <source>
        <strain evidence="5">BR232B</strain>
    </source>
</reference>
<feature type="compositionally biased region" description="Low complexity" evidence="3">
    <location>
        <begin position="622"/>
        <end position="643"/>
    </location>
</feature>
<dbReference type="GO" id="GO:0005078">
    <property type="term" value="F:MAP-kinase scaffold activity"/>
    <property type="evidence" value="ECO:0007669"/>
    <property type="project" value="TreeGrafter"/>
</dbReference>
<dbReference type="Gene3D" id="1.20.120.330">
    <property type="entry name" value="Nucleotidyltransferases domain 2"/>
    <property type="match status" value="1"/>
</dbReference>
<dbReference type="AlphaFoldDB" id="A0A9N9DK52"/>
<feature type="domain" description="GIT Spa2 homology (SHD)" evidence="4">
    <location>
        <begin position="127"/>
        <end position="157"/>
    </location>
</feature>
<sequence>AVDGFNTSQLLLLASHNRRNLTDMETAIVHYEAFKNYLATPSAIEQAGGAGSRKDAREKLTRLSKQQFQELSIGGLNEFSRIVLWQSCSNMHWISDVYDELSRRLMNNNEVPYLRVCDEFHPKRNQARRKLATLPMNRFKDLASDIYFELERRYPELKDMKFPSTPQPQNNSLAAPQRLTAGVTSQAPQSNTIVPEMGTLKEESIEVDFTIQKHNNSRPETPNTNVNINNNANPNIYPPIPNGMPPEYNSPRSPGSRVQSSASSVSDYGRRYLNGMSVSSISSASSRETRVRDTTSSQKSKNDGVNFASLDTLMEDLGNLIDVKKPNGDVSNASLQVQNVQNVPDKLHEDTRADSTDATRIKELEQLLEKQIEANNVQAIKIARLEEELKELNEEHSHQLEVANDVRKQATSLLEEIKSLSRQNEELVMEKEKDAAKIKELTAQASDWKSKYEKVKIDLRNLKATSSFVKEHPKIDVIKDNSLAPSSDGAVEEAKIMAYQVAIDGLLRAGRSEVPTNVIMAMKSILVACKDITGDVEQYEQQKSVSMKPEDKEKLYAMKSKLSGTLTNLMTAAKNHATGSGISPVSLLDAAASHLTVAVVDLVKLIKIKRSDSDRDKLNVDSLSPSRSSTPTTPPTSQKLQSSRNDAAPVSAPKVDMFIDERNDRESVNLADFKAYLERQTEAIVQAIQTLLSAIRNGSYVNEVTDSITTITTIVQNVIVVARDSFNSPAGESFADRGKMILKDLEISVDKLDQMRDSISSDREDFANNKTLKQSLASAAFDIAKFTKGLVGLIE</sequence>
<dbReference type="Pfam" id="PF23742">
    <property type="entry name" value="VBS_C3G9"/>
    <property type="match status" value="1"/>
</dbReference>
<evidence type="ECO:0000256" key="3">
    <source>
        <dbReference type="SAM" id="MobiDB-lite"/>
    </source>
</evidence>
<feature type="region of interest" description="Disordered" evidence="3">
    <location>
        <begin position="616"/>
        <end position="653"/>
    </location>
</feature>
<feature type="domain" description="GIT Spa2 homology (SHD)" evidence="4">
    <location>
        <begin position="56"/>
        <end position="108"/>
    </location>
</feature>
<dbReference type="OrthoDB" id="5588096at2759"/>
<feature type="non-terminal residue" evidence="5">
    <location>
        <position position="795"/>
    </location>
</feature>
<dbReference type="PANTHER" id="PTHR21601:SF0">
    <property type="entry name" value="PROTEIN SPA2-RELATED"/>
    <property type="match status" value="1"/>
</dbReference>
<feature type="region of interest" description="Disordered" evidence="3">
    <location>
        <begin position="161"/>
        <end position="186"/>
    </location>
</feature>
<dbReference type="Pfam" id="PF08518">
    <property type="entry name" value="GIT_SHD"/>
    <property type="match status" value="1"/>
</dbReference>
<dbReference type="InterPro" id="IPR022018">
    <property type="entry name" value="GIT1_C"/>
</dbReference>
<comment type="caution">
    <text evidence="5">The sequence shown here is derived from an EMBL/GenBank/DDBJ whole genome shotgun (WGS) entry which is preliminary data.</text>
</comment>
<evidence type="ECO:0000259" key="4">
    <source>
        <dbReference type="SMART" id="SM00555"/>
    </source>
</evidence>
<feature type="region of interest" description="Disordered" evidence="3">
    <location>
        <begin position="279"/>
        <end position="304"/>
    </location>
</feature>
<evidence type="ECO:0000313" key="6">
    <source>
        <dbReference type="Proteomes" id="UP000789739"/>
    </source>
</evidence>